<keyword evidence="3" id="KW-1185">Reference proteome</keyword>
<evidence type="ECO:0000256" key="1">
    <source>
        <dbReference type="SAM" id="Phobius"/>
    </source>
</evidence>
<sequence>MHLTATVAISPHLTRLMENMVGLKHIKEEVLNVAQSLHCSQLNTHEFFKSYLYRFNNKLSTYIVLMAFVTQGIASTNAVISDKFVLGVKSSLRTTETGTKPCVIQWEEYLVKNKSSI</sequence>
<proteinExistence type="predicted"/>
<reference evidence="3" key="1">
    <citation type="submission" date="2015-01" db="EMBL/GenBank/DDBJ databases">
        <authorList>
            <person name="Aksoy S."/>
            <person name="Warren W."/>
            <person name="Wilson R.K."/>
        </authorList>
    </citation>
    <scope>NUCLEOTIDE SEQUENCE [LARGE SCALE GENOMIC DNA]</scope>
    <source>
        <strain evidence="3">IAEA</strain>
    </source>
</reference>
<keyword evidence="1" id="KW-0812">Transmembrane</keyword>
<protein>
    <submittedName>
        <fullName evidence="2">Uncharacterized protein</fullName>
    </submittedName>
</protein>
<dbReference type="VEuPathDB" id="VectorBase:GPPI005631"/>
<dbReference type="AlphaFoldDB" id="A0A1B0AR94"/>
<keyword evidence="1" id="KW-0472">Membrane</keyword>
<name>A0A1B0AR94_9MUSC</name>
<dbReference type="EnsemblMetazoa" id="GPPI005631-RA">
    <property type="protein sequence ID" value="GPPI005631-PA"/>
    <property type="gene ID" value="GPPI005631"/>
</dbReference>
<feature type="transmembrane region" description="Helical" evidence="1">
    <location>
        <begin position="59"/>
        <end position="80"/>
    </location>
</feature>
<accession>A0A1B0AR94</accession>
<keyword evidence="1" id="KW-1133">Transmembrane helix</keyword>
<organism evidence="2 3">
    <name type="scientific">Glossina palpalis gambiensis</name>
    <dbReference type="NCBI Taxonomy" id="67801"/>
    <lineage>
        <taxon>Eukaryota</taxon>
        <taxon>Metazoa</taxon>
        <taxon>Ecdysozoa</taxon>
        <taxon>Arthropoda</taxon>
        <taxon>Hexapoda</taxon>
        <taxon>Insecta</taxon>
        <taxon>Pterygota</taxon>
        <taxon>Neoptera</taxon>
        <taxon>Endopterygota</taxon>
        <taxon>Diptera</taxon>
        <taxon>Brachycera</taxon>
        <taxon>Muscomorpha</taxon>
        <taxon>Hippoboscoidea</taxon>
        <taxon>Glossinidae</taxon>
        <taxon>Glossina</taxon>
    </lineage>
</organism>
<evidence type="ECO:0000313" key="2">
    <source>
        <dbReference type="EnsemblMetazoa" id="GPPI005631-PA"/>
    </source>
</evidence>
<reference evidence="2" key="2">
    <citation type="submission" date="2020-05" db="UniProtKB">
        <authorList>
            <consortium name="EnsemblMetazoa"/>
        </authorList>
    </citation>
    <scope>IDENTIFICATION</scope>
    <source>
        <strain evidence="2">IAEA</strain>
    </source>
</reference>
<dbReference type="EMBL" id="JXJN01002291">
    <property type="status" value="NOT_ANNOTATED_CDS"/>
    <property type="molecule type" value="Genomic_DNA"/>
</dbReference>
<dbReference type="Proteomes" id="UP000092460">
    <property type="component" value="Unassembled WGS sequence"/>
</dbReference>
<evidence type="ECO:0000313" key="3">
    <source>
        <dbReference type="Proteomes" id="UP000092460"/>
    </source>
</evidence>